<dbReference type="RefSeq" id="WP_067660913.1">
    <property type="nucleotide sequence ID" value="NZ_FQXG01000007.1"/>
</dbReference>
<keyword evidence="2" id="KW-1185">Reference proteome</keyword>
<dbReference type="Pfam" id="PF13279">
    <property type="entry name" value="4HBT_2"/>
    <property type="match status" value="1"/>
</dbReference>
<organism evidence="1 2">
    <name type="scientific">Ferrimonas marina</name>
    <dbReference type="NCBI Taxonomy" id="299255"/>
    <lineage>
        <taxon>Bacteria</taxon>
        <taxon>Pseudomonadati</taxon>
        <taxon>Pseudomonadota</taxon>
        <taxon>Gammaproteobacteria</taxon>
        <taxon>Alteromonadales</taxon>
        <taxon>Ferrimonadaceae</taxon>
        <taxon>Ferrimonas</taxon>
    </lineage>
</organism>
<evidence type="ECO:0000313" key="2">
    <source>
        <dbReference type="Proteomes" id="UP000184268"/>
    </source>
</evidence>
<dbReference type="EMBL" id="FQXG01000007">
    <property type="protein sequence ID" value="SHI10147.1"/>
    <property type="molecule type" value="Genomic_DNA"/>
</dbReference>
<dbReference type="OrthoDB" id="3727779at2"/>
<dbReference type="PANTHER" id="PTHR12475">
    <property type="match status" value="1"/>
</dbReference>
<reference evidence="2" key="1">
    <citation type="submission" date="2016-11" db="EMBL/GenBank/DDBJ databases">
        <authorList>
            <person name="Varghese N."/>
            <person name="Submissions S."/>
        </authorList>
    </citation>
    <scope>NUCLEOTIDE SEQUENCE [LARGE SCALE GENOMIC DNA]</scope>
    <source>
        <strain evidence="2">DSM 16917</strain>
    </source>
</reference>
<dbReference type="SUPFAM" id="SSF54637">
    <property type="entry name" value="Thioesterase/thiol ester dehydrase-isomerase"/>
    <property type="match status" value="1"/>
</dbReference>
<dbReference type="AlphaFoldDB" id="A0A1M5YDN7"/>
<evidence type="ECO:0000313" key="1">
    <source>
        <dbReference type="EMBL" id="SHI10147.1"/>
    </source>
</evidence>
<sequence length="176" mass="20501">MYPLFRLLTCTLGAMRANPLHADATGSMSFRCRPWDLDLFMEMNNGRILTLYDLGRFDFSIRTGLMKALKKNRWGLVVAGSTVRYRRRIRLWDKVTIKTRVVGMDERWLYVKQSMWVKGEACSSVLLRTGITERGRVIEPRRVIDAVGLEDWQPTPSDWPKAWIDSEALRPWPPQV</sequence>
<proteinExistence type="predicted"/>
<dbReference type="STRING" id="299255.SAMN02745129_4124"/>
<dbReference type="CDD" id="cd00586">
    <property type="entry name" value="4HBT"/>
    <property type="match status" value="1"/>
</dbReference>
<protein>
    <submittedName>
        <fullName evidence="1">Acyl-CoA thioesterase FadM</fullName>
    </submittedName>
</protein>
<dbReference type="PANTHER" id="PTHR12475:SF4">
    <property type="entry name" value="PROTEIN THEM6"/>
    <property type="match status" value="1"/>
</dbReference>
<accession>A0A1M5YDN7</accession>
<dbReference type="Proteomes" id="UP000184268">
    <property type="component" value="Unassembled WGS sequence"/>
</dbReference>
<name>A0A1M5YDN7_9GAMM</name>
<gene>
    <name evidence="1" type="ORF">SAMN02745129_4124</name>
</gene>
<dbReference type="InterPro" id="IPR029069">
    <property type="entry name" value="HotDog_dom_sf"/>
</dbReference>
<dbReference type="InterPro" id="IPR051490">
    <property type="entry name" value="THEM6_lcsJ_thioesterase"/>
</dbReference>
<dbReference type="Gene3D" id="3.10.129.10">
    <property type="entry name" value="Hotdog Thioesterase"/>
    <property type="match status" value="1"/>
</dbReference>